<organism evidence="2 3">
    <name type="scientific">Neopusillimonas maritima</name>
    <dbReference type="NCBI Taxonomy" id="2026239"/>
    <lineage>
        <taxon>Bacteria</taxon>
        <taxon>Pseudomonadati</taxon>
        <taxon>Pseudomonadota</taxon>
        <taxon>Betaproteobacteria</taxon>
        <taxon>Burkholderiales</taxon>
        <taxon>Alcaligenaceae</taxon>
        <taxon>Neopusillimonas</taxon>
    </lineage>
</organism>
<accession>A0A3A1YNC8</accession>
<feature type="domain" description="AAA" evidence="1">
    <location>
        <begin position="1"/>
        <end position="171"/>
    </location>
</feature>
<dbReference type="AlphaFoldDB" id="A0A3A1YNC8"/>
<dbReference type="InterPro" id="IPR050678">
    <property type="entry name" value="DNA_Partitioning_ATPase"/>
</dbReference>
<dbReference type="RefSeq" id="WP_119516740.1">
    <property type="nucleotide sequence ID" value="NZ_NQYH01000013.1"/>
</dbReference>
<dbReference type="InterPro" id="IPR027417">
    <property type="entry name" value="P-loop_NTPase"/>
</dbReference>
<dbReference type="Gene3D" id="3.40.50.300">
    <property type="entry name" value="P-loop containing nucleotide triphosphate hydrolases"/>
    <property type="match status" value="1"/>
</dbReference>
<dbReference type="Pfam" id="PF13614">
    <property type="entry name" value="AAA_31"/>
    <property type="match status" value="1"/>
</dbReference>
<dbReference type="Proteomes" id="UP000266206">
    <property type="component" value="Unassembled WGS sequence"/>
</dbReference>
<dbReference type="PANTHER" id="PTHR13696:SF99">
    <property type="entry name" value="COBYRINIC ACID AC-DIAMIDE SYNTHASE"/>
    <property type="match status" value="1"/>
</dbReference>
<proteinExistence type="predicted"/>
<comment type="caution">
    <text evidence="2">The sequence shown here is derived from an EMBL/GenBank/DDBJ whole genome shotgun (WGS) entry which is preliminary data.</text>
</comment>
<dbReference type="InterPro" id="IPR025669">
    <property type="entry name" value="AAA_dom"/>
</dbReference>
<dbReference type="SUPFAM" id="SSF52540">
    <property type="entry name" value="P-loop containing nucleoside triphosphate hydrolases"/>
    <property type="match status" value="1"/>
</dbReference>
<reference evidence="2 3" key="1">
    <citation type="submission" date="2017-08" db="EMBL/GenBank/DDBJ databases">
        <title>Pusillimonas indicus sp. nov., a member of the family Alcaligenaceae isolated from surface seawater.</title>
        <authorList>
            <person name="Li J."/>
        </authorList>
    </citation>
    <scope>NUCLEOTIDE SEQUENCE [LARGE SCALE GENOMIC DNA]</scope>
    <source>
        <strain evidence="2 3">L52-1-41</strain>
    </source>
</reference>
<name>A0A3A1YNC8_9BURK</name>
<dbReference type="OrthoDB" id="9785810at2"/>
<gene>
    <name evidence="2" type="ORF">CJP73_13155</name>
</gene>
<protein>
    <submittedName>
        <fullName evidence="2">Chromosome partitioning protein ParA</fullName>
    </submittedName>
</protein>
<evidence type="ECO:0000313" key="2">
    <source>
        <dbReference type="EMBL" id="RIY39783.1"/>
    </source>
</evidence>
<dbReference type="CDD" id="cd02042">
    <property type="entry name" value="ParAB_family"/>
    <property type="match status" value="1"/>
</dbReference>
<dbReference type="EMBL" id="NQYH01000013">
    <property type="protein sequence ID" value="RIY39783.1"/>
    <property type="molecule type" value="Genomic_DNA"/>
</dbReference>
<dbReference type="PANTHER" id="PTHR13696">
    <property type="entry name" value="P-LOOP CONTAINING NUCLEOSIDE TRIPHOSPHATE HYDROLASE"/>
    <property type="match status" value="1"/>
</dbReference>
<sequence length="253" mass="26832">MKVCVIAQGKGGVGKTASAAHIAFYAHEAGQRVLVIDLDTGDLSKTLAEYQVGAIASSLFTEEGIGSLAAKQGDNSGYLAMLPADKLLANLVFVSLEKAQQNFKVNLARFADHFDLCVIDTAPGLGIAKAAALHVADAVLSPVEMEAYSIEGIKSTMVTVLNARKSNPKLSFLGILPSRVDTRSPRQKSNLDQVRQAHGALMAPLVIGLRSSIAEALAHGRPVWKLRKTSARAAGKEMRELGDYVLAKLGVNQ</sequence>
<evidence type="ECO:0000313" key="3">
    <source>
        <dbReference type="Proteomes" id="UP000266206"/>
    </source>
</evidence>
<evidence type="ECO:0000259" key="1">
    <source>
        <dbReference type="Pfam" id="PF13614"/>
    </source>
</evidence>